<accession>A0A9N9R7A7</accession>
<gene>
    <name evidence="3" type="ORF">DIATSA_LOCUS8451</name>
</gene>
<keyword evidence="4" id="KW-1185">Reference proteome</keyword>
<proteinExistence type="predicted"/>
<name>A0A9N9R7A7_9NEOP</name>
<organism evidence="3 4">
    <name type="scientific">Diatraea saccharalis</name>
    <name type="common">sugarcane borer</name>
    <dbReference type="NCBI Taxonomy" id="40085"/>
    <lineage>
        <taxon>Eukaryota</taxon>
        <taxon>Metazoa</taxon>
        <taxon>Ecdysozoa</taxon>
        <taxon>Arthropoda</taxon>
        <taxon>Hexapoda</taxon>
        <taxon>Insecta</taxon>
        <taxon>Pterygota</taxon>
        <taxon>Neoptera</taxon>
        <taxon>Endopterygota</taxon>
        <taxon>Lepidoptera</taxon>
        <taxon>Glossata</taxon>
        <taxon>Ditrysia</taxon>
        <taxon>Pyraloidea</taxon>
        <taxon>Crambidae</taxon>
        <taxon>Crambinae</taxon>
        <taxon>Diatraea</taxon>
    </lineage>
</organism>
<evidence type="ECO:0000313" key="3">
    <source>
        <dbReference type="EMBL" id="CAG9790799.1"/>
    </source>
</evidence>
<feature type="domain" description="C2H2-type" evidence="2">
    <location>
        <begin position="91"/>
        <end position="113"/>
    </location>
</feature>
<feature type="compositionally biased region" description="Basic residues" evidence="1">
    <location>
        <begin position="511"/>
        <end position="521"/>
    </location>
</feature>
<dbReference type="AlphaFoldDB" id="A0A9N9R7A7"/>
<dbReference type="OrthoDB" id="10039931at2759"/>
<dbReference type="PROSITE" id="PS00028">
    <property type="entry name" value="ZINC_FINGER_C2H2_1"/>
    <property type="match status" value="1"/>
</dbReference>
<evidence type="ECO:0000313" key="4">
    <source>
        <dbReference type="Proteomes" id="UP001153714"/>
    </source>
</evidence>
<sequence length="706" mass="81233">MTSPEKASSKLQVLRCKDWLQEQNSLNTKRLSQQNKNDIQFIIQTNAARKKFLQSIPEDDATLPAGVGEPEEEPKTVPLHKLRVDWLKMDCQWGSCHWSYNNYEDFQRHVQKHISDLHVIDKEGYVEYVCLWDVCGHNSSDFKEMVRHVNYHAYHARLMAIGFNGRATLKLIATKSSTLFRYHYSLFLMKNAQKITLCLAPLMGSEHMKYLQLNKNSCEDLEFKKHPNNKSNGPVISQITIQITHCKTKRYSVLRSCKVAHKVYRCSAMLMGWMRNDVYPAYFTDDARTLTHGREAHSLLPLRTALCVQQETGRSRKETGLFPLSGITRPFVQRAEEAQPGAMNKCGLAAHLAHNDNYKRNRRCAAPEPQLQLHVQRVRRVRGHGVPAARAHAPARVHVRVRAVRHVRAHARRAGHARALPAPAARRPAPRLPALRLQRKNKVDMPQIPRLILKSRKKSRDFLNKIYLLLHNLNYCTHDVAKLTSMKERNKERRNKGIPGRAVCKSDLRKHLPIHTRKRKRSNTENSGLDISDEEHSDLESKQCKPVRKYACHMCPEKSMKVFHRGSRLTTHLVQVHGAQWPFGHSRFRYQISEDGMYRLTTTRYEILEVSKKIVDGYSDPKESLKTSFEFNIKQVAEATESTPKRFEITLKGDDENTLKNTPHADDNRVVITVCDVDELGNIINTKVVPNSDVVIYSSDDKKDIS</sequence>
<evidence type="ECO:0000259" key="2">
    <source>
        <dbReference type="PROSITE" id="PS00028"/>
    </source>
</evidence>
<dbReference type="SMART" id="SM00355">
    <property type="entry name" value="ZnF_C2H2"/>
    <property type="match status" value="3"/>
</dbReference>
<feature type="region of interest" description="Disordered" evidence="1">
    <location>
        <begin position="488"/>
        <end position="535"/>
    </location>
</feature>
<dbReference type="InterPro" id="IPR013087">
    <property type="entry name" value="Znf_C2H2_type"/>
</dbReference>
<reference evidence="3" key="2">
    <citation type="submission" date="2022-10" db="EMBL/GenBank/DDBJ databases">
        <authorList>
            <consortium name="ENA_rothamsted_submissions"/>
            <consortium name="culmorum"/>
            <person name="King R."/>
        </authorList>
    </citation>
    <scope>NUCLEOTIDE SEQUENCE</scope>
</reference>
<protein>
    <recommendedName>
        <fullName evidence="2">C2H2-type domain-containing protein</fullName>
    </recommendedName>
</protein>
<evidence type="ECO:0000256" key="1">
    <source>
        <dbReference type="SAM" id="MobiDB-lite"/>
    </source>
</evidence>
<dbReference type="Proteomes" id="UP001153714">
    <property type="component" value="Chromosome 3"/>
</dbReference>
<dbReference type="EMBL" id="OU893334">
    <property type="protein sequence ID" value="CAG9790799.1"/>
    <property type="molecule type" value="Genomic_DNA"/>
</dbReference>
<reference evidence="3" key="1">
    <citation type="submission" date="2021-12" db="EMBL/GenBank/DDBJ databases">
        <authorList>
            <person name="King R."/>
        </authorList>
    </citation>
    <scope>NUCLEOTIDE SEQUENCE</scope>
</reference>